<dbReference type="CDD" id="cd09272">
    <property type="entry name" value="RNase_HI_RT_Ty1"/>
    <property type="match status" value="1"/>
</dbReference>
<protein>
    <recommendedName>
        <fullName evidence="2">Copia protein</fullName>
    </recommendedName>
</protein>
<dbReference type="PANTHER" id="PTHR11439">
    <property type="entry name" value="GAG-POL-RELATED RETROTRANSPOSON"/>
    <property type="match status" value="1"/>
</dbReference>
<comment type="caution">
    <text evidence="1">The sequence shown here is derived from an EMBL/GenBank/DDBJ whole genome shotgun (WGS) entry which is preliminary data.</text>
</comment>
<evidence type="ECO:0000313" key="1">
    <source>
        <dbReference type="EMBL" id="KAL0404194.1"/>
    </source>
</evidence>
<reference evidence="1" key="1">
    <citation type="submission" date="2020-06" db="EMBL/GenBank/DDBJ databases">
        <authorList>
            <person name="Li T."/>
            <person name="Hu X."/>
            <person name="Zhang T."/>
            <person name="Song X."/>
            <person name="Zhang H."/>
            <person name="Dai N."/>
            <person name="Sheng W."/>
            <person name="Hou X."/>
            <person name="Wei L."/>
        </authorList>
    </citation>
    <scope>NUCLEOTIDE SEQUENCE</scope>
    <source>
        <strain evidence="1">G02</strain>
        <tissue evidence="1">Leaf</tissue>
    </source>
</reference>
<reference evidence="1" key="2">
    <citation type="journal article" date="2024" name="Plant">
        <title>Genomic evolution and insights into agronomic trait innovations of Sesamum species.</title>
        <authorList>
            <person name="Miao H."/>
            <person name="Wang L."/>
            <person name="Qu L."/>
            <person name="Liu H."/>
            <person name="Sun Y."/>
            <person name="Le M."/>
            <person name="Wang Q."/>
            <person name="Wei S."/>
            <person name="Zheng Y."/>
            <person name="Lin W."/>
            <person name="Duan Y."/>
            <person name="Cao H."/>
            <person name="Xiong S."/>
            <person name="Wang X."/>
            <person name="Wei L."/>
            <person name="Li C."/>
            <person name="Ma Q."/>
            <person name="Ju M."/>
            <person name="Zhao R."/>
            <person name="Li G."/>
            <person name="Mu C."/>
            <person name="Tian Q."/>
            <person name="Mei H."/>
            <person name="Zhang T."/>
            <person name="Gao T."/>
            <person name="Zhang H."/>
        </authorList>
    </citation>
    <scope>NUCLEOTIDE SEQUENCE</scope>
    <source>
        <strain evidence="1">G02</strain>
    </source>
</reference>
<accession>A0AAW2TID7</accession>
<dbReference type="PANTHER" id="PTHR11439:SF465">
    <property type="entry name" value="REVERSE TRANSCRIPTASE TY1_COPIA-TYPE DOMAIN-CONTAINING PROTEIN"/>
    <property type="match status" value="1"/>
</dbReference>
<dbReference type="EMBL" id="JACGWJ010000008">
    <property type="protein sequence ID" value="KAL0404194.1"/>
    <property type="molecule type" value="Genomic_DNA"/>
</dbReference>
<name>A0AAW2TID7_SESRA</name>
<gene>
    <name evidence="1" type="ORF">Sradi_2060200</name>
</gene>
<dbReference type="AlphaFoldDB" id="A0AAW2TID7"/>
<organism evidence="1">
    <name type="scientific">Sesamum radiatum</name>
    <name type="common">Black benniseed</name>
    <dbReference type="NCBI Taxonomy" id="300843"/>
    <lineage>
        <taxon>Eukaryota</taxon>
        <taxon>Viridiplantae</taxon>
        <taxon>Streptophyta</taxon>
        <taxon>Embryophyta</taxon>
        <taxon>Tracheophyta</taxon>
        <taxon>Spermatophyta</taxon>
        <taxon>Magnoliopsida</taxon>
        <taxon>eudicotyledons</taxon>
        <taxon>Gunneridae</taxon>
        <taxon>Pentapetalae</taxon>
        <taxon>asterids</taxon>
        <taxon>lamiids</taxon>
        <taxon>Lamiales</taxon>
        <taxon>Pedaliaceae</taxon>
        <taxon>Sesamum</taxon>
    </lineage>
</organism>
<proteinExistence type="predicted"/>
<evidence type="ECO:0008006" key="2">
    <source>
        <dbReference type="Google" id="ProtNLM"/>
    </source>
</evidence>
<sequence length="231" mass="26062">MMIPASHFSQSTTLSTNPLKLHRRSTSPADEMWLQYLVQVSIAPSMSSLEVLDLERFRPTFRRRSHNCQTYAQLNSTDWAGCLDTRRSLTGSCIFLGNSPVSWKTKKQATMSKFTTKDEYRNLASTVCELTWIGYLLQDLKDSFSTPIPLFCDNKAAIDITANPVFHERTKHLEVNFRDKFKSGYVLPTHIVDKDQIAVVLTKPLSSPAFLSLKPKLNLLTFSQSSTCGGC</sequence>